<feature type="transmembrane region" description="Helical" evidence="5">
    <location>
        <begin position="34"/>
        <end position="58"/>
    </location>
</feature>
<dbReference type="Pfam" id="PF00916">
    <property type="entry name" value="Sulfate_transp"/>
    <property type="match status" value="1"/>
</dbReference>
<protein>
    <submittedName>
        <fullName evidence="7">SulP family inorganic anion transporter</fullName>
    </submittedName>
</protein>
<feature type="transmembrane region" description="Helical" evidence="5">
    <location>
        <begin position="70"/>
        <end position="93"/>
    </location>
</feature>
<feature type="domain" description="STAS" evidence="6">
    <location>
        <begin position="459"/>
        <end position="576"/>
    </location>
</feature>
<comment type="subcellular location">
    <subcellularLocation>
        <location evidence="1">Membrane</location>
        <topology evidence="1">Multi-pass membrane protein</topology>
    </subcellularLocation>
</comment>
<feature type="transmembrane region" description="Helical" evidence="5">
    <location>
        <begin position="311"/>
        <end position="334"/>
    </location>
</feature>
<accession>A0ABV7WUN0</accession>
<proteinExistence type="predicted"/>
<evidence type="ECO:0000313" key="8">
    <source>
        <dbReference type="Proteomes" id="UP001595710"/>
    </source>
</evidence>
<feature type="transmembrane region" description="Helical" evidence="5">
    <location>
        <begin position="226"/>
        <end position="244"/>
    </location>
</feature>
<evidence type="ECO:0000256" key="4">
    <source>
        <dbReference type="ARBA" id="ARBA00023136"/>
    </source>
</evidence>
<dbReference type="Proteomes" id="UP001595710">
    <property type="component" value="Unassembled WGS sequence"/>
</dbReference>
<dbReference type="InterPro" id="IPR002645">
    <property type="entry name" value="STAS_dom"/>
</dbReference>
<evidence type="ECO:0000256" key="3">
    <source>
        <dbReference type="ARBA" id="ARBA00022989"/>
    </source>
</evidence>
<dbReference type="RefSeq" id="WP_290281540.1">
    <property type="nucleotide sequence ID" value="NZ_JAUFQI010000001.1"/>
</dbReference>
<feature type="transmembrane region" description="Helical" evidence="5">
    <location>
        <begin position="371"/>
        <end position="388"/>
    </location>
</feature>
<gene>
    <name evidence="7" type="ORF">ACFOND_10840</name>
</gene>
<dbReference type="PROSITE" id="PS50801">
    <property type="entry name" value="STAS"/>
    <property type="match status" value="1"/>
</dbReference>
<evidence type="ECO:0000256" key="5">
    <source>
        <dbReference type="SAM" id="Phobius"/>
    </source>
</evidence>
<dbReference type="InterPro" id="IPR036513">
    <property type="entry name" value="STAS_dom_sf"/>
</dbReference>
<keyword evidence="3 5" id="KW-1133">Transmembrane helix</keyword>
<sequence length="576" mass="61987">MKALERIQGSDLMQGVIALVTTGRYGKKLLISDINAAIIVTLMLIPQSLAYALVAGLPPEAGLYASILPLIAYAFFGTSAALAVGPVAIVSLLTANTLMPMAEVGTDEYMQLALLLAAMVGAMYFIMGVFRLGFITQLLSYPVMKGFITASSLLIIIGQIKPLTGIYMSRGNLIERFHTLDISTFHSVSSIMGVGAMLLLFWTRSKQGIAITNRLFGSFATLSRRLFPMLLILVAAVLTALLSLDTKGVATVGLLPKGLPSLQLPGFDLGLISQLMLPAFIITLIGMTESIAVGQTLGAVKRQRINPNRELLGLGAANFAAGFSGGFPVTGGMARSVVNADAGAETPIAGALTAVFLSFGILFLTPWLSYIPIPVLAATIIVAVSQLLEFPSMATLLRMNRIDGGISWITAILVLVWEVEAGLLVGVILSVLSLLANHRQPYMAELGLIPNTERFKNIKHAQTETLPNTLLLRVDESLTFLNAGVIEQAFLQRVSENDELKNLVIVASGIHTLDASGASMLKRFCQEMDAANIKLYLTDVKVPLARKLKAYDVFKRRPEAMEYPTIELYKKLQSSN</sequence>
<dbReference type="Gene3D" id="3.30.750.24">
    <property type="entry name" value="STAS domain"/>
    <property type="match status" value="1"/>
</dbReference>
<organism evidence="7 8">
    <name type="scientific">Reinekea marina</name>
    <dbReference type="NCBI Taxonomy" id="1310421"/>
    <lineage>
        <taxon>Bacteria</taxon>
        <taxon>Pseudomonadati</taxon>
        <taxon>Pseudomonadota</taxon>
        <taxon>Gammaproteobacteria</taxon>
        <taxon>Oceanospirillales</taxon>
        <taxon>Saccharospirillaceae</taxon>
        <taxon>Reinekea</taxon>
    </lineage>
</organism>
<dbReference type="InterPro" id="IPR001902">
    <property type="entry name" value="SLC26A/SulP_fam"/>
</dbReference>
<evidence type="ECO:0000256" key="2">
    <source>
        <dbReference type="ARBA" id="ARBA00022692"/>
    </source>
</evidence>
<dbReference type="SUPFAM" id="SSF52091">
    <property type="entry name" value="SpoIIaa-like"/>
    <property type="match status" value="1"/>
</dbReference>
<keyword evidence="2 5" id="KW-0812">Transmembrane</keyword>
<evidence type="ECO:0000259" key="6">
    <source>
        <dbReference type="PROSITE" id="PS50801"/>
    </source>
</evidence>
<feature type="transmembrane region" description="Helical" evidence="5">
    <location>
        <begin position="264"/>
        <end position="285"/>
    </location>
</feature>
<keyword evidence="8" id="KW-1185">Reference proteome</keyword>
<feature type="transmembrane region" description="Helical" evidence="5">
    <location>
        <begin position="346"/>
        <end position="364"/>
    </location>
</feature>
<evidence type="ECO:0000256" key="1">
    <source>
        <dbReference type="ARBA" id="ARBA00004141"/>
    </source>
</evidence>
<feature type="transmembrane region" description="Helical" evidence="5">
    <location>
        <begin position="408"/>
        <end position="435"/>
    </location>
</feature>
<evidence type="ECO:0000313" key="7">
    <source>
        <dbReference type="EMBL" id="MFC3702140.1"/>
    </source>
</evidence>
<dbReference type="Pfam" id="PF01740">
    <property type="entry name" value="STAS"/>
    <property type="match status" value="1"/>
</dbReference>
<keyword evidence="4 5" id="KW-0472">Membrane</keyword>
<dbReference type="InterPro" id="IPR011547">
    <property type="entry name" value="SLC26A/SulP_dom"/>
</dbReference>
<name>A0ABV7WUN0_9GAMM</name>
<dbReference type="PANTHER" id="PTHR11814">
    <property type="entry name" value="SULFATE TRANSPORTER"/>
    <property type="match status" value="1"/>
</dbReference>
<reference evidence="8" key="1">
    <citation type="journal article" date="2019" name="Int. J. Syst. Evol. Microbiol.">
        <title>The Global Catalogue of Microorganisms (GCM) 10K type strain sequencing project: providing services to taxonomists for standard genome sequencing and annotation.</title>
        <authorList>
            <consortium name="The Broad Institute Genomics Platform"/>
            <consortium name="The Broad Institute Genome Sequencing Center for Infectious Disease"/>
            <person name="Wu L."/>
            <person name="Ma J."/>
        </authorList>
    </citation>
    <scope>NUCLEOTIDE SEQUENCE [LARGE SCALE GENOMIC DNA]</scope>
    <source>
        <strain evidence="8">CECT 8288</strain>
    </source>
</reference>
<comment type="caution">
    <text evidence="7">The sequence shown here is derived from an EMBL/GenBank/DDBJ whole genome shotgun (WGS) entry which is preliminary data.</text>
</comment>
<feature type="transmembrane region" description="Helical" evidence="5">
    <location>
        <begin position="188"/>
        <end position="205"/>
    </location>
</feature>
<dbReference type="EMBL" id="JBHRYN010000012">
    <property type="protein sequence ID" value="MFC3702140.1"/>
    <property type="molecule type" value="Genomic_DNA"/>
</dbReference>
<feature type="transmembrane region" description="Helical" evidence="5">
    <location>
        <begin position="113"/>
        <end position="134"/>
    </location>
</feature>
<dbReference type="CDD" id="cd07042">
    <property type="entry name" value="STAS_SulP_like_sulfate_transporter"/>
    <property type="match status" value="1"/>
</dbReference>